<sequence length="91" mass="10260">MNAIRGMRHGPTCRLIKLTPEELDALNERQIIAVDVEGEYVVYLQRNAKSRDWVQPLLSESALAEDWLKPEEDAAWATLQPASPPSPDYAL</sequence>
<proteinExistence type="predicted"/>
<name>A0A3M8QU87_9PROT</name>
<dbReference type="RefSeq" id="WP_123104751.1">
    <property type="nucleotide sequence ID" value="NZ_CP127527.1"/>
</dbReference>
<protein>
    <submittedName>
        <fullName evidence="1">Uncharacterized protein</fullName>
    </submittedName>
</protein>
<gene>
    <name evidence="1" type="ORF">EC580_10225</name>
</gene>
<dbReference type="OrthoDB" id="1495109at2"/>
<dbReference type="EMBL" id="RIZI01000180">
    <property type="protein sequence ID" value="RNF59788.1"/>
    <property type="molecule type" value="Genomic_DNA"/>
</dbReference>
<accession>A0A3M8QU87</accession>
<comment type="caution">
    <text evidence="1">The sequence shown here is derived from an EMBL/GenBank/DDBJ whole genome shotgun (WGS) entry which is preliminary data.</text>
</comment>
<dbReference type="AlphaFoldDB" id="A0A3M8QU87"/>
<evidence type="ECO:0000313" key="1">
    <source>
        <dbReference type="EMBL" id="RNF59788.1"/>
    </source>
</evidence>
<organism evidence="1">
    <name type="scientific">Acidithiobacillus sulfuriphilus</name>
    <dbReference type="NCBI Taxonomy" id="1867749"/>
    <lineage>
        <taxon>Bacteria</taxon>
        <taxon>Pseudomonadati</taxon>
        <taxon>Pseudomonadota</taxon>
        <taxon>Acidithiobacillia</taxon>
        <taxon>Acidithiobacillales</taxon>
        <taxon>Acidithiobacillaceae</taxon>
        <taxon>Acidithiobacillus</taxon>
    </lineage>
</organism>
<reference evidence="1" key="1">
    <citation type="submission" date="2018-10" db="EMBL/GenBank/DDBJ databases">
        <title>Acidithiobacillus sulfuriphilus sp. nov.: an extremely acidophilic sulfur-oxidizing chemolithotroph isolated from a neutral pH environment.</title>
        <authorList>
            <person name="Falagan C."/>
            <person name="Moya-Beltran A."/>
            <person name="Quatrini R."/>
            <person name="Johnson D.B."/>
        </authorList>
    </citation>
    <scope>NUCLEOTIDE SEQUENCE [LARGE SCALE GENOMIC DNA]</scope>
    <source>
        <strain evidence="1">CJ-2</strain>
    </source>
</reference>